<protein>
    <submittedName>
        <fullName evidence="2">Uncharacterized protein</fullName>
    </submittedName>
</protein>
<evidence type="ECO:0000256" key="1">
    <source>
        <dbReference type="SAM" id="Coils"/>
    </source>
</evidence>
<evidence type="ECO:0000313" key="3">
    <source>
        <dbReference type="Proteomes" id="UP000186804"/>
    </source>
</evidence>
<evidence type="ECO:0000313" key="2">
    <source>
        <dbReference type="EMBL" id="OII77767.1"/>
    </source>
</evidence>
<dbReference type="RefSeq" id="XP_067069613.1">
    <property type="nucleotide sequence ID" value="XM_067211641.1"/>
</dbReference>
<proteinExistence type="predicted"/>
<dbReference type="OrthoDB" id="341413at2759"/>
<dbReference type="VEuPathDB" id="CryptoDB:cand_014060"/>
<gene>
    <name evidence="2" type="ORF">cand_014060</name>
</gene>
<accession>A0A1J4MUM1</accession>
<dbReference type="GeneID" id="92365591"/>
<comment type="caution">
    <text evidence="2">The sequence shown here is derived from an EMBL/GenBank/DDBJ whole genome shotgun (WGS) entry which is preliminary data.</text>
</comment>
<organism evidence="2 3">
    <name type="scientific">Cryptosporidium andersoni</name>
    <dbReference type="NCBI Taxonomy" id="117008"/>
    <lineage>
        <taxon>Eukaryota</taxon>
        <taxon>Sar</taxon>
        <taxon>Alveolata</taxon>
        <taxon>Apicomplexa</taxon>
        <taxon>Conoidasida</taxon>
        <taxon>Coccidia</taxon>
        <taxon>Eucoccidiorida</taxon>
        <taxon>Eimeriorina</taxon>
        <taxon>Cryptosporidiidae</taxon>
        <taxon>Cryptosporidium</taxon>
    </lineage>
</organism>
<name>A0A1J4MUM1_9CRYT</name>
<keyword evidence="3" id="KW-1185">Reference proteome</keyword>
<reference evidence="2 3" key="1">
    <citation type="submission" date="2016-10" db="EMBL/GenBank/DDBJ databases">
        <title>Reductive evolution of mitochondrial metabolism and differential evolution of invasion-related proteins in Cryptosporidium.</title>
        <authorList>
            <person name="Liu S."/>
            <person name="Roellig D.M."/>
            <person name="Guo Y."/>
            <person name="Li N."/>
            <person name="Frace M.A."/>
            <person name="Tang K."/>
            <person name="Zhang L."/>
            <person name="Feng Y."/>
            <person name="Xiao L."/>
        </authorList>
    </citation>
    <scope>NUCLEOTIDE SEQUENCE [LARGE SCALE GENOMIC DNA]</scope>
    <source>
        <strain evidence="2">30847</strain>
    </source>
</reference>
<keyword evidence="1" id="KW-0175">Coiled coil</keyword>
<sequence>MEIMSAKRSISASNESFRDINYMIQEVVNEFSDFKSEDETLSKLTAEINKLDKYISSVYDILKDSVENIRKNEEAYKKELEDTNFENSISFNTKDSSEEEKCYQLSKYCEEIELELSKIHNQHAVLLEKKKQLLKSMRDSEEMFIAKRKMYQNISSISWSSISELSLKGHFIPPNAPHFTESFQLQLSENNRITNADYLWGEIKRFV</sequence>
<dbReference type="Proteomes" id="UP000186804">
    <property type="component" value="Unassembled WGS sequence"/>
</dbReference>
<feature type="coiled-coil region" evidence="1">
    <location>
        <begin position="59"/>
        <end position="86"/>
    </location>
</feature>
<dbReference type="EMBL" id="LRBS01000030">
    <property type="protein sequence ID" value="OII77767.1"/>
    <property type="molecule type" value="Genomic_DNA"/>
</dbReference>
<dbReference type="AlphaFoldDB" id="A0A1J4MUM1"/>